<feature type="compositionally biased region" description="Polar residues" evidence="2">
    <location>
        <begin position="1193"/>
        <end position="1230"/>
    </location>
</feature>
<feature type="compositionally biased region" description="Basic and acidic residues" evidence="2">
    <location>
        <begin position="833"/>
        <end position="869"/>
    </location>
</feature>
<feature type="compositionally biased region" description="Polar residues" evidence="2">
    <location>
        <begin position="1082"/>
        <end position="1098"/>
    </location>
</feature>
<feature type="region of interest" description="Disordered" evidence="2">
    <location>
        <begin position="1334"/>
        <end position="1366"/>
    </location>
</feature>
<dbReference type="GO" id="GO:0040029">
    <property type="term" value="P:epigenetic regulation of gene expression"/>
    <property type="evidence" value="ECO:0000318"/>
    <property type="project" value="GO_Central"/>
</dbReference>
<dbReference type="Gramene" id="ERN19427">
    <property type="protein sequence ID" value="ERN19427"/>
    <property type="gene ID" value="AMTR_s00069p00173060"/>
</dbReference>
<feature type="compositionally biased region" description="Basic and acidic residues" evidence="2">
    <location>
        <begin position="601"/>
        <end position="614"/>
    </location>
</feature>
<feature type="compositionally biased region" description="Polar residues" evidence="2">
    <location>
        <begin position="872"/>
        <end position="893"/>
    </location>
</feature>
<dbReference type="Proteomes" id="UP000017836">
    <property type="component" value="Unassembled WGS sequence"/>
</dbReference>
<feature type="compositionally biased region" description="Polar residues" evidence="2">
    <location>
        <begin position="1406"/>
        <end position="1422"/>
    </location>
</feature>
<feature type="compositionally biased region" description="Low complexity" evidence="2">
    <location>
        <begin position="218"/>
        <end position="259"/>
    </location>
</feature>
<dbReference type="eggNOG" id="ENOG502QUIY">
    <property type="taxonomic scope" value="Eukaryota"/>
</dbReference>
<feature type="compositionally biased region" description="Low complexity" evidence="2">
    <location>
        <begin position="188"/>
        <end position="200"/>
    </location>
</feature>
<dbReference type="InterPro" id="IPR038808">
    <property type="entry name" value="MOS1-like"/>
</dbReference>
<feature type="compositionally biased region" description="Polar residues" evidence="2">
    <location>
        <begin position="80"/>
        <end position="114"/>
    </location>
</feature>
<feature type="compositionally biased region" description="Polar residues" evidence="2">
    <location>
        <begin position="1486"/>
        <end position="1508"/>
    </location>
</feature>
<proteinExistence type="predicted"/>
<keyword evidence="5" id="KW-1185">Reference proteome</keyword>
<dbReference type="HOGENOM" id="CLU_252180_0_0_1"/>
<organism evidence="4 5">
    <name type="scientific">Amborella trichopoda</name>
    <dbReference type="NCBI Taxonomy" id="13333"/>
    <lineage>
        <taxon>Eukaryota</taxon>
        <taxon>Viridiplantae</taxon>
        <taxon>Streptophyta</taxon>
        <taxon>Embryophyta</taxon>
        <taxon>Tracheophyta</taxon>
        <taxon>Spermatophyta</taxon>
        <taxon>Magnoliopsida</taxon>
        <taxon>Amborellales</taxon>
        <taxon>Amborellaceae</taxon>
        <taxon>Amborella</taxon>
    </lineage>
</organism>
<feature type="compositionally biased region" description="Basic residues" evidence="2">
    <location>
        <begin position="1044"/>
        <end position="1056"/>
    </location>
</feature>
<accession>U5DDC0</accession>
<feature type="compositionally biased region" description="Basic and acidic residues" evidence="2">
    <location>
        <begin position="1469"/>
        <end position="1485"/>
    </location>
</feature>
<dbReference type="STRING" id="13333.U5DDC0"/>
<gene>
    <name evidence="4" type="ORF">AMTR_s00069p00173060</name>
</gene>
<feature type="compositionally biased region" description="Polar residues" evidence="2">
    <location>
        <begin position="1562"/>
        <end position="1574"/>
    </location>
</feature>
<evidence type="ECO:0000313" key="4">
    <source>
        <dbReference type="EMBL" id="ERN19427.1"/>
    </source>
</evidence>
<evidence type="ECO:0000313" key="5">
    <source>
        <dbReference type="Proteomes" id="UP000017836"/>
    </source>
</evidence>
<feature type="compositionally biased region" description="Pro residues" evidence="2">
    <location>
        <begin position="379"/>
        <end position="391"/>
    </location>
</feature>
<feature type="compositionally biased region" description="Polar residues" evidence="2">
    <location>
        <begin position="465"/>
        <end position="477"/>
    </location>
</feature>
<evidence type="ECO:0000259" key="3">
    <source>
        <dbReference type="Pfam" id="PF07001"/>
    </source>
</evidence>
<feature type="compositionally biased region" description="Polar residues" evidence="2">
    <location>
        <begin position="1456"/>
        <end position="1466"/>
    </location>
</feature>
<reference evidence="5" key="1">
    <citation type="journal article" date="2013" name="Science">
        <title>The Amborella genome and the evolution of flowering plants.</title>
        <authorList>
            <consortium name="Amborella Genome Project"/>
        </authorList>
    </citation>
    <scope>NUCLEOTIDE SEQUENCE [LARGE SCALE GENOMIC DNA]</scope>
</reference>
<feature type="region of interest" description="Disordered" evidence="2">
    <location>
        <begin position="57"/>
        <end position="418"/>
    </location>
</feature>
<feature type="compositionally biased region" description="Gly residues" evidence="2">
    <location>
        <begin position="1425"/>
        <end position="1438"/>
    </location>
</feature>
<feature type="compositionally biased region" description="Basic residues" evidence="2">
    <location>
        <begin position="1243"/>
        <end position="1253"/>
    </location>
</feature>
<feature type="compositionally biased region" description="Polar residues" evidence="2">
    <location>
        <begin position="976"/>
        <end position="985"/>
    </location>
</feature>
<feature type="compositionally biased region" description="Polar residues" evidence="2">
    <location>
        <begin position="909"/>
        <end position="922"/>
    </location>
</feature>
<feature type="compositionally biased region" description="Polar residues" evidence="2">
    <location>
        <begin position="571"/>
        <end position="594"/>
    </location>
</feature>
<keyword evidence="1" id="KW-0597">Phosphoprotein</keyword>
<feature type="domain" description="BAT2 N-terminal" evidence="3">
    <location>
        <begin position="14"/>
        <end position="139"/>
    </location>
</feature>
<evidence type="ECO:0000256" key="1">
    <source>
        <dbReference type="ARBA" id="ARBA00022553"/>
    </source>
</evidence>
<feature type="region of interest" description="Disordered" evidence="2">
    <location>
        <begin position="1405"/>
        <end position="1650"/>
    </location>
</feature>
<feature type="compositionally biased region" description="Basic and acidic residues" evidence="2">
    <location>
        <begin position="1151"/>
        <end position="1161"/>
    </location>
</feature>
<feature type="compositionally biased region" description="Low complexity" evidence="2">
    <location>
        <begin position="119"/>
        <end position="140"/>
    </location>
</feature>
<protein>
    <recommendedName>
        <fullName evidence="3">BAT2 N-terminal domain-containing protein</fullName>
    </recommendedName>
</protein>
<dbReference type="OMA" id="VGIPWRY"/>
<dbReference type="PANTHER" id="PTHR34805:SF1">
    <property type="entry name" value="PROTEIN MODIFIER OF SNC1 1"/>
    <property type="match status" value="1"/>
</dbReference>
<dbReference type="EMBL" id="KI392069">
    <property type="protein sequence ID" value="ERN19427.1"/>
    <property type="molecule type" value="Genomic_DNA"/>
</dbReference>
<feature type="compositionally biased region" description="Basic and acidic residues" evidence="2">
    <location>
        <begin position="517"/>
        <end position="528"/>
    </location>
</feature>
<dbReference type="PANTHER" id="PTHR34805">
    <property type="entry name" value="PROTEIN MODIFIER OF SNC1 1"/>
    <property type="match status" value="1"/>
</dbReference>
<feature type="region of interest" description="Disordered" evidence="2">
    <location>
        <begin position="438"/>
        <end position="676"/>
    </location>
</feature>
<sequence length="1650" mass="178428">MSSSVLAGDRRWTSTRRGGMQLLGKIAVPKVAVPKPVNLPSQRLENHGLDPNVEIVPKGTLGWGSNTRPTAPGNAWGLSALSSPNTDGSPSSINRLTGRPSSGGDTRPSTAGSDKSQEPVSSSAWGPSSRPSSASGVLGSNQTLLPSPRPHSAETRPGSSQLSRFAEPLTDSSVAWRGSGTAEKLGVSSSKGSGFMLSSGDFPTLGSDKPTDSNARQGHSSHGRPSSASGHPSAPSGRPSSASGRPSSASERPSSASGRQMTPKERPGTSPSEDVFVDDSTEKGSVNTWKRENSPYSSGGAAPPYRENWQRDQPQQMQPYANMAMPPPPHFDPWQGAPVRNPQEGPWFRGPPHVGPYGPSGPTGPYPVDPSAYFHGPMPVRPLPYTQPVPRPSSGGGGYHQNGESFRPLVPPDPYMVPSRPMPLGQGVYPSPVPYDGYYGPPRVGFNNSDDRDPTMMGPSVYNRYPNQNTHPDSSRFQGKPAQGANSGPPREVLEARHGPEVHQGPYKVLLKPNYDWSDKNSGQKEGNHLASNATMHSDKVSPRTSGENDWGAAASNDEPMDFSKPAFSEEVSSQNSPDNCRSSVVSDTTSEATSKPMVSVDRKFDTTDSKPKLPQEPLATRTNVAGARSFEGRYQASQVVSKEEKPKRFKVVNGKSELPAKEHGSAPVSTEKAPGSDVLVLISHKDEGATIDDHSESSGNVTVETKQPEVLHTSMEAVVECSEIGERSHSHSNQRGQVVQGRGGYRAKGRFNNNKNFQESEEWRRKASGESSQVNVLMPDYHAGQDDFEKHVLDISIKVGGVPYLTSSFDSDDHKAQRAKMKEIATQRAKQLQKEEEERTREQKAKALAKLEELNRRTVAEGSVDQKIDQPLQQGNNSQTKPVGTTESSSKTIIGGSQEALCSEAPQLPSNEQETQMTENSSTKKPEDSTSFTSSMPSKTPSPSWQVTSKSPLPPPQEASTQEAPPIGRPAPQGQEISGGSKQRPSGYKRKPTLSHEKNLNNQPAPVSSSVSKPHGITVVDSTCPSGSPEIIAHTEEASITVGKKKFGRNLRNKHKPDETEVNIPANANQLQPFKEAQEALISQNAPSLDQGPSQPSEEAPGKVNQWKPQPSRRPTRGGHTARVTEKFHGSEAVVWAPVKAPSQPVPSDEPAHNCKEEAPTVKAEQVSPQSPFKSKRAEIERYVPKPVAKEQAQQGKNCQQESASAVSQAFPDQTSGKQEMSQTDNEISIDSGGVKNIEGKQHRHAKGHGSWRQRNSHDSSHDVLLNSLEWSSSGDQNKMADRNQPPKQETFSPKRQAKHYDNSNNGLIGPVSSKGQESPFYQGESLVVTVEKGKRSSMKVQRGGSHNQSGIDKEWQAAGAKRGDYTQTGIDKDWEAAGAKRGDNNQSLTVETIELEGKGGVVLDQTTSQWQPKSQAYSAHQRQGGGRNGDRGGPGGQKSSVQVVRASLEKELNPQFNSQKTLSFSKEAAKPGHQDLEKSEKVLHNQQATSVGTPIDSQTEQQQQQPVYRRHPLQSNRFMRGPGHELPYGGRAHGLESGKQHVPSNGERRKHNSHYEYQPVGSNKPSEATYQKSLDWGEYDQVDSQVGLGPGYQQRSGWEEENQVGSKVGPGPRYRDRGQGQGRRGGRFYARNNLAASSKVTAGHGNGE</sequence>
<feature type="compositionally biased region" description="Low complexity" evidence="2">
    <location>
        <begin position="930"/>
        <end position="945"/>
    </location>
</feature>
<name>U5DDC0_AMBTC</name>
<evidence type="ECO:0000256" key="2">
    <source>
        <dbReference type="SAM" id="MobiDB-lite"/>
    </source>
</evidence>
<dbReference type="InterPro" id="IPR009738">
    <property type="entry name" value="BAT2_N"/>
</dbReference>
<feature type="region of interest" description="Disordered" evidence="2">
    <location>
        <begin position="690"/>
        <end position="712"/>
    </location>
</feature>
<dbReference type="Pfam" id="PF07001">
    <property type="entry name" value="BAT2_N"/>
    <property type="match status" value="1"/>
</dbReference>
<feature type="compositionally biased region" description="Basic and acidic residues" evidence="2">
    <location>
        <begin position="812"/>
        <end position="826"/>
    </location>
</feature>
<feature type="region of interest" description="Disordered" evidence="2">
    <location>
        <begin position="725"/>
        <end position="773"/>
    </location>
</feature>
<feature type="compositionally biased region" description="Polar residues" evidence="2">
    <location>
        <begin position="1001"/>
        <end position="1013"/>
    </location>
</feature>
<feature type="region of interest" description="Disordered" evidence="2">
    <location>
        <begin position="807"/>
        <end position="1322"/>
    </location>
</feature>
<feature type="compositionally biased region" description="Basic and acidic residues" evidence="2">
    <location>
        <begin position="492"/>
        <end position="501"/>
    </location>
</feature>